<dbReference type="Pfam" id="PF11369">
    <property type="entry name" value="DUF3160"/>
    <property type="match status" value="1"/>
</dbReference>
<comment type="caution">
    <text evidence="1">The sequence shown here is derived from an EMBL/GenBank/DDBJ whole genome shotgun (WGS) entry which is preliminary data.</text>
</comment>
<evidence type="ECO:0000313" key="2">
    <source>
        <dbReference type="Proteomes" id="UP000050326"/>
    </source>
</evidence>
<proteinExistence type="predicted"/>
<sequence length="713" mass="82453">MKKIICIIIILALTLPFLLSRKGISRTDIEPLQESKQDLDIVWNESEYKGTIKPYSAKLDLSNLSNTLVMQEMNIIDKYMLSKNQFLIKKPEIVYEQPFNIYEDNMKKGIPNFITTDSILHAYNLMCDYVIRTMERERLIDELKLLTEGMFGKSIEIYYGTKDANVKKAALSNIAYFGIAMRLLELNLPGGIPLEASRIIDNDVKKIKARWPNGASEIFPYELDYGIYITDGHYSREAEFKNYFLTMMWYGSTPIIFDTYDSDSDTFIKNDEQIAMAVIMTSAILGDEKLRTLWEDIYKVSTVYFDKSEDMTIYDLSDVIKSVYGKNIDFDKVWNDKLFKKVYELSRQKVGLNKGKTLPDKINDINDETIKYTQFRLMGQIYALDKDIFDKVSVTGLPQGLYLPAVYGSDRAYEILRGNINDYKNDEENEDIIDKLRIVLNADSQEEPIKYSLKNSLFWVLKGSINSVQQGYPGFMLNDGWNVKKHITYLGGVADSKHSSYISLKQNKGQAVGQLPLSDTDISDAVIPGYVEPEIDIYSRLEYMAKYIKAVFSVNEFKVPEVYRAVDSFISLTSFLKTISEKELLGKPLTKDEETRLKNYGRELRNLTICMIEESGSVKYWESIPETERNMAAVSDAYIHENQVLHAAIGSPDYLFVVIPYNEELYLARGSTYSYYEFIEPQSKKLQDDVWQDWVEDNMEPQQQQWIRNIRQN</sequence>
<dbReference type="AlphaFoldDB" id="A0A0P8WZ36"/>
<protein>
    <recommendedName>
        <fullName evidence="3">DUF3160 domain-containing protein</fullName>
    </recommendedName>
</protein>
<gene>
    <name evidence="1" type="ORF">OXPF_27050</name>
</gene>
<dbReference type="EMBL" id="LKET01000037">
    <property type="protein sequence ID" value="KPU43725.1"/>
    <property type="molecule type" value="Genomic_DNA"/>
</dbReference>
<evidence type="ECO:0008006" key="3">
    <source>
        <dbReference type="Google" id="ProtNLM"/>
    </source>
</evidence>
<reference evidence="1 2" key="1">
    <citation type="submission" date="2015-09" db="EMBL/GenBank/DDBJ databases">
        <title>Genome sequence of Oxobacter pfennigii DSM 3222.</title>
        <authorList>
            <person name="Poehlein A."/>
            <person name="Bengelsdorf F.R."/>
            <person name="Schiel-Bengelsdorf B."/>
            <person name="Duerre P."/>
            <person name="Daniel R."/>
        </authorList>
    </citation>
    <scope>NUCLEOTIDE SEQUENCE [LARGE SCALE GENOMIC DNA]</scope>
    <source>
        <strain evidence="1 2">DSM 3222</strain>
    </source>
</reference>
<dbReference type="Proteomes" id="UP000050326">
    <property type="component" value="Unassembled WGS sequence"/>
</dbReference>
<evidence type="ECO:0000313" key="1">
    <source>
        <dbReference type="EMBL" id="KPU43725.1"/>
    </source>
</evidence>
<dbReference type="InterPro" id="IPR022601">
    <property type="entry name" value="DUF3160"/>
</dbReference>
<dbReference type="STRING" id="36849.OXPF_27050"/>
<name>A0A0P8WZ36_9CLOT</name>
<keyword evidence="2" id="KW-1185">Reference proteome</keyword>
<dbReference type="OrthoDB" id="353549at2"/>
<dbReference type="RefSeq" id="WP_054875727.1">
    <property type="nucleotide sequence ID" value="NZ_LKET01000037.1"/>
</dbReference>
<dbReference type="SMART" id="SM01325">
    <property type="entry name" value="DUF3160"/>
    <property type="match status" value="1"/>
</dbReference>
<organism evidence="1 2">
    <name type="scientific">Oxobacter pfennigii</name>
    <dbReference type="NCBI Taxonomy" id="36849"/>
    <lineage>
        <taxon>Bacteria</taxon>
        <taxon>Bacillati</taxon>
        <taxon>Bacillota</taxon>
        <taxon>Clostridia</taxon>
        <taxon>Eubacteriales</taxon>
        <taxon>Clostridiaceae</taxon>
        <taxon>Oxobacter</taxon>
    </lineage>
</organism>
<accession>A0A0P8WZ36</accession>